<comment type="caution">
    <text evidence="2">The sequence shown here is derived from an EMBL/GenBank/DDBJ whole genome shotgun (WGS) entry which is preliminary data.</text>
</comment>
<dbReference type="RefSeq" id="WP_111843195.1">
    <property type="nucleotide sequence ID" value="NZ_UEGI01000001.1"/>
</dbReference>
<evidence type="ECO:0000259" key="1">
    <source>
        <dbReference type="Pfam" id="PF11738"/>
    </source>
</evidence>
<accession>A0A5C6YWJ7</accession>
<feature type="domain" description="DUF3298" evidence="1">
    <location>
        <begin position="195"/>
        <end position="272"/>
    </location>
</feature>
<dbReference type="Gene3D" id="3.30.565.40">
    <property type="entry name" value="Fervidobacterium nodosum Rt17-B1 like"/>
    <property type="match status" value="1"/>
</dbReference>
<dbReference type="InterPro" id="IPR021729">
    <property type="entry name" value="DUF3298"/>
</dbReference>
<gene>
    <name evidence="2" type="ORF">ESU54_14465</name>
</gene>
<dbReference type="EMBL" id="VORT01000011">
    <property type="protein sequence ID" value="TXD71969.1"/>
    <property type="molecule type" value="Genomic_DNA"/>
</dbReference>
<evidence type="ECO:0000313" key="3">
    <source>
        <dbReference type="Proteomes" id="UP000321497"/>
    </source>
</evidence>
<name>A0A5C6YWJ7_9FLAO</name>
<reference evidence="2 3" key="1">
    <citation type="submission" date="2019-08" db="EMBL/GenBank/DDBJ databases">
        <title>Genome of Aequorivita antarctica SW49 (type strain).</title>
        <authorList>
            <person name="Bowman J.P."/>
        </authorList>
    </citation>
    <scope>NUCLEOTIDE SEQUENCE [LARGE SCALE GENOMIC DNA]</scope>
    <source>
        <strain evidence="2 3">SW49</strain>
    </source>
</reference>
<evidence type="ECO:0000313" key="2">
    <source>
        <dbReference type="EMBL" id="TXD71969.1"/>
    </source>
</evidence>
<dbReference type="InterPro" id="IPR037126">
    <property type="entry name" value="PdaC/RsiV-like_sf"/>
</dbReference>
<sequence length="289" mass="34139">MKIFLPFLIFFTLIACKNDPKKEEIDTSAPLSNQEEILDSLRVSDRNLDAQQQTLNIKRQELLEKKDSKVEMEKLLISKSFLKEGDWYTLDFKYPYLNQKIKPQFENFNEYISKYYLDAKGVEKQILEEKRLCDSLGIPKQNEKRMVDYKIYNLNNRLISVLFYKENHYTGAAHAAYTFDCLNFDLERAVFMNYEDFFNNGSEEELRDILNTLLKTKINSGEMYYDCWAISADDFFDAKNNFVVNDDVVEFYFDDCVICPSYTGTYSIQIPLEMLMPVLRKYKKNPLIG</sequence>
<dbReference type="Gene3D" id="3.90.640.20">
    <property type="entry name" value="Heat-shock cognate protein, ATPase"/>
    <property type="match status" value="1"/>
</dbReference>
<dbReference type="PROSITE" id="PS51257">
    <property type="entry name" value="PROKAR_LIPOPROTEIN"/>
    <property type="match status" value="1"/>
</dbReference>
<keyword evidence="3" id="KW-1185">Reference proteome</keyword>
<dbReference type="Proteomes" id="UP000321497">
    <property type="component" value="Unassembled WGS sequence"/>
</dbReference>
<dbReference type="OrthoDB" id="1137644at2"/>
<dbReference type="AlphaFoldDB" id="A0A5C6YWJ7"/>
<organism evidence="2 3">
    <name type="scientific">Aequorivita antarctica</name>
    <dbReference type="NCBI Taxonomy" id="153266"/>
    <lineage>
        <taxon>Bacteria</taxon>
        <taxon>Pseudomonadati</taxon>
        <taxon>Bacteroidota</taxon>
        <taxon>Flavobacteriia</taxon>
        <taxon>Flavobacteriales</taxon>
        <taxon>Flavobacteriaceae</taxon>
        <taxon>Aequorivita</taxon>
    </lineage>
</organism>
<protein>
    <submittedName>
        <fullName evidence="2">DUF3298 and DUF4163 domain-containing protein</fullName>
    </submittedName>
</protein>
<dbReference type="Pfam" id="PF11738">
    <property type="entry name" value="DUF3298"/>
    <property type="match status" value="1"/>
</dbReference>
<proteinExistence type="predicted"/>